<dbReference type="GO" id="GO:0003682">
    <property type="term" value="F:chromatin binding"/>
    <property type="evidence" value="ECO:0007669"/>
    <property type="project" value="TreeGrafter"/>
</dbReference>
<name>A0A2T0FKJ1_9ASCO</name>
<comment type="similarity">
    <text evidence="1">Belongs to the flavin monoamine oxidase family.</text>
</comment>
<keyword evidence="3" id="KW-0238">DNA-binding</keyword>
<sequence length="1138" mass="126612">MDSRLNRGTGAIRGPPPRNDRAENPVPPASQVSDSYYTGGFEDYTSFEPSPGDQQAYHGFAPAAPPQQPYANDQSSSWFYPGFDDANNDNVNSMPLDIGSSLQSQIDLAPGPRQHDANEQRGAVNHMNAIMTQVGSVAMAQPPVGQLDLIDMDAVDAQQADFRFDPAPQNPPAQAMDVDMQPQMAHRISPVPDHIAAQRAKYKPLSSVPPDLSSSNYASQCIAAAISSGMPPYRLHHSEYNLLRSHLPSIHVTTYLNIRNGILRLWLSNPTVSVTIVEAVGCCQNERYYSLAEFAFEWLVRNGFINHGCVERPTLAPQDRPQGDKPRQTILIIGAGVAGLSCARQIESLLIRHAAAFEEYDDIPRVVVLEARRRIGGRIHTANLSQAGRQQVDLGAETVMGFGNGNPLGIVLRRQLGLPVYPVDTTMNDLYSPKSGGIVDETTSFRAHELFTHLLERMLEFETGMPVQPQTSEGDKALIRMARDPKITDSNDERRTVAKSEEVDRPYAETDGPSDSEKKKSETAVELNFLKELGFEPKENNAAKQIHITPSPAGGSASLGQTMDGFGQQLEELVELGPQDLEALYWHYAKYEFFSGDCLDKQSLGSWSHRKECRYSGQSSWLRDGFSTFTKGLYSVPTKLDIRFKTQVKIIDYDEDTVRVNLANGEQVVGDRCVVTLPLGLLKSRSVQFIPDLPQWKSDSISRLGFGVINKAILVFDKVFWDASSDVFRVTNDPSSDKRGDGFVFQNLVGPTGKPILVALFSGEAARKLKERSDENVVSDLVERLAAIFHPEQKPVVVESVITRWQLDQFSRGAYSYVSVDGTVADHDLVGWPVQQSLFFAGEATSRSHPGTVHGAYISGLRAAKEVINSLVGPVEVPQPLIPPLQEDNKQSLGSRRGNFTGSVPMPANTISVPASGQHTPLNLAQATSSAGLGAPTSSITPSGNANAGYGMSYFGAAPDPVSMRTTPQLSIEDLETELTTLRHNRLAAENDQMERDLEEKLGERPARPERSGNTNPFLLFQKDYWDICRQETEEAKQRDRKGHASRNEIRATLGRRWRFLPEDEKAPYIERTRQTKVANEYKHEEYLRKIKYYDVEADNFRQKWKLDHPSQPSEREKRLMNMIEELRPKRKRSRLRE</sequence>
<comment type="caution">
    <text evidence="7">The sequence shown here is derived from an EMBL/GenBank/DDBJ whole genome shotgun (WGS) entry which is preliminary data.</text>
</comment>
<gene>
    <name evidence="7" type="ORF">B9G98_03131</name>
</gene>
<evidence type="ECO:0000259" key="6">
    <source>
        <dbReference type="PROSITE" id="PS50934"/>
    </source>
</evidence>
<dbReference type="RefSeq" id="XP_024665456.1">
    <property type="nucleotide sequence ID" value="XM_024809688.1"/>
</dbReference>
<dbReference type="OrthoDB" id="5046242at2759"/>
<feature type="domain" description="HMG box" evidence="5">
    <location>
        <begin position="1011"/>
        <end position="1088"/>
    </location>
</feature>
<dbReference type="Gene3D" id="1.10.30.10">
    <property type="entry name" value="High mobility group box domain"/>
    <property type="match status" value="1"/>
</dbReference>
<accession>A0A2T0FKJ1</accession>
<dbReference type="Pfam" id="PF04433">
    <property type="entry name" value="SWIRM"/>
    <property type="match status" value="1"/>
</dbReference>
<feature type="compositionally biased region" description="Basic and acidic residues" evidence="4">
    <location>
        <begin position="483"/>
        <end position="508"/>
    </location>
</feature>
<protein>
    <submittedName>
        <fullName evidence="7">Lysine-specific histone demethylase 1A</fullName>
    </submittedName>
</protein>
<dbReference type="GO" id="GO:0010468">
    <property type="term" value="P:regulation of gene expression"/>
    <property type="evidence" value="ECO:0007669"/>
    <property type="project" value="UniProtKB-ARBA"/>
</dbReference>
<evidence type="ECO:0000256" key="4">
    <source>
        <dbReference type="SAM" id="MobiDB-lite"/>
    </source>
</evidence>
<dbReference type="InterPro" id="IPR009071">
    <property type="entry name" value="HMG_box_dom"/>
</dbReference>
<dbReference type="SUPFAM" id="SSF47095">
    <property type="entry name" value="HMG-box"/>
    <property type="match status" value="1"/>
</dbReference>
<dbReference type="GO" id="GO:0050660">
    <property type="term" value="F:flavin adenine dinucleotide binding"/>
    <property type="evidence" value="ECO:0007669"/>
    <property type="project" value="TreeGrafter"/>
</dbReference>
<feature type="domain" description="SWIRM" evidence="6">
    <location>
        <begin position="215"/>
        <end position="316"/>
    </location>
</feature>
<dbReference type="Gene3D" id="1.10.10.10">
    <property type="entry name" value="Winged helix-like DNA-binding domain superfamily/Winged helix DNA-binding domain"/>
    <property type="match status" value="1"/>
</dbReference>
<dbReference type="InterPro" id="IPR036388">
    <property type="entry name" value="WH-like_DNA-bd_sf"/>
</dbReference>
<dbReference type="GO" id="GO:0032259">
    <property type="term" value="P:methylation"/>
    <property type="evidence" value="ECO:0007669"/>
    <property type="project" value="UniProtKB-KW"/>
</dbReference>
<keyword evidence="2" id="KW-0560">Oxidoreductase</keyword>
<dbReference type="PROSITE" id="PS50934">
    <property type="entry name" value="SWIRM"/>
    <property type="match status" value="1"/>
</dbReference>
<feature type="compositionally biased region" description="Basic and acidic residues" evidence="4">
    <location>
        <begin position="1108"/>
        <end position="1128"/>
    </location>
</feature>
<dbReference type="EMBL" id="NDIQ01000021">
    <property type="protein sequence ID" value="PRT55511.1"/>
    <property type="molecule type" value="Genomic_DNA"/>
</dbReference>
<dbReference type="AlphaFoldDB" id="A0A2T0FKJ1"/>
<evidence type="ECO:0000313" key="8">
    <source>
        <dbReference type="Proteomes" id="UP000238350"/>
    </source>
</evidence>
<dbReference type="InterPro" id="IPR036910">
    <property type="entry name" value="HMG_box_dom_sf"/>
</dbReference>
<dbReference type="Gene3D" id="3.90.660.10">
    <property type="match status" value="1"/>
</dbReference>
<dbReference type="SUPFAM" id="SSF46689">
    <property type="entry name" value="Homeodomain-like"/>
    <property type="match status" value="1"/>
</dbReference>
<dbReference type="InterPro" id="IPR050281">
    <property type="entry name" value="Flavin_monoamine_oxidase"/>
</dbReference>
<reference evidence="7 8" key="1">
    <citation type="submission" date="2017-04" db="EMBL/GenBank/DDBJ databases">
        <title>Genome sequencing of [Candida] sorbophila.</title>
        <authorList>
            <person name="Ahn J.O."/>
        </authorList>
    </citation>
    <scope>NUCLEOTIDE SEQUENCE [LARGE SCALE GENOMIC DNA]</scope>
    <source>
        <strain evidence="7 8">DS02</strain>
    </source>
</reference>
<evidence type="ECO:0000313" key="7">
    <source>
        <dbReference type="EMBL" id="PRT55511.1"/>
    </source>
</evidence>
<dbReference type="Proteomes" id="UP000238350">
    <property type="component" value="Unassembled WGS sequence"/>
</dbReference>
<dbReference type="InterPro" id="IPR009057">
    <property type="entry name" value="Homeodomain-like_sf"/>
</dbReference>
<evidence type="ECO:0000256" key="3">
    <source>
        <dbReference type="PROSITE-ProRule" id="PRU00267"/>
    </source>
</evidence>
<dbReference type="PANTHER" id="PTHR10742">
    <property type="entry name" value="FLAVIN MONOAMINE OXIDASE"/>
    <property type="match status" value="1"/>
</dbReference>
<feature type="region of interest" description="Disordered" evidence="4">
    <location>
        <begin position="988"/>
        <end position="1016"/>
    </location>
</feature>
<dbReference type="GeneID" id="36516879"/>
<keyword evidence="3" id="KW-0539">Nucleus</keyword>
<feature type="region of interest" description="Disordered" evidence="4">
    <location>
        <begin position="1108"/>
        <end position="1138"/>
    </location>
</feature>
<dbReference type="GO" id="GO:0006338">
    <property type="term" value="P:chromatin remodeling"/>
    <property type="evidence" value="ECO:0007669"/>
    <property type="project" value="TreeGrafter"/>
</dbReference>
<dbReference type="InterPro" id="IPR002937">
    <property type="entry name" value="Amino_oxidase"/>
</dbReference>
<evidence type="ECO:0000256" key="1">
    <source>
        <dbReference type="ARBA" id="ARBA00005995"/>
    </source>
</evidence>
<dbReference type="GO" id="GO:0005634">
    <property type="term" value="C:nucleus"/>
    <property type="evidence" value="ECO:0007669"/>
    <property type="project" value="UniProtKB-UniRule"/>
</dbReference>
<proteinExistence type="inferred from homology"/>
<dbReference type="GO" id="GO:0003677">
    <property type="term" value="F:DNA binding"/>
    <property type="evidence" value="ECO:0007669"/>
    <property type="project" value="UniProtKB-UniRule"/>
</dbReference>
<dbReference type="STRING" id="45607.A0A2T0FKJ1"/>
<dbReference type="GO" id="GO:0016491">
    <property type="term" value="F:oxidoreductase activity"/>
    <property type="evidence" value="ECO:0007669"/>
    <property type="project" value="UniProtKB-KW"/>
</dbReference>
<dbReference type="GO" id="GO:0008168">
    <property type="term" value="F:methyltransferase activity"/>
    <property type="evidence" value="ECO:0007669"/>
    <property type="project" value="UniProtKB-KW"/>
</dbReference>
<organism evidence="7 8">
    <name type="scientific">Wickerhamiella sorbophila</name>
    <dbReference type="NCBI Taxonomy" id="45607"/>
    <lineage>
        <taxon>Eukaryota</taxon>
        <taxon>Fungi</taxon>
        <taxon>Dikarya</taxon>
        <taxon>Ascomycota</taxon>
        <taxon>Saccharomycotina</taxon>
        <taxon>Dipodascomycetes</taxon>
        <taxon>Dipodascales</taxon>
        <taxon>Trichomonascaceae</taxon>
        <taxon>Wickerhamiella</taxon>
    </lineage>
</organism>
<dbReference type="InterPro" id="IPR036188">
    <property type="entry name" value="FAD/NAD-bd_sf"/>
</dbReference>
<dbReference type="PROSITE" id="PS50118">
    <property type="entry name" value="HMG_BOX_2"/>
    <property type="match status" value="1"/>
</dbReference>
<feature type="compositionally biased region" description="Basic residues" evidence="4">
    <location>
        <begin position="1129"/>
        <end position="1138"/>
    </location>
</feature>
<dbReference type="Pfam" id="PF01593">
    <property type="entry name" value="Amino_oxidase"/>
    <property type="match status" value="1"/>
</dbReference>
<dbReference type="Gene3D" id="3.50.50.60">
    <property type="entry name" value="FAD/NAD(P)-binding domain"/>
    <property type="match status" value="2"/>
</dbReference>
<evidence type="ECO:0000259" key="5">
    <source>
        <dbReference type="PROSITE" id="PS50118"/>
    </source>
</evidence>
<feature type="DNA-binding region" description="HMG box" evidence="3">
    <location>
        <begin position="1011"/>
        <end position="1088"/>
    </location>
</feature>
<dbReference type="SUPFAM" id="SSF54373">
    <property type="entry name" value="FAD-linked reductases, C-terminal domain"/>
    <property type="match status" value="1"/>
</dbReference>
<feature type="region of interest" description="Disordered" evidence="4">
    <location>
        <begin position="1"/>
        <end position="84"/>
    </location>
</feature>
<evidence type="ECO:0000256" key="2">
    <source>
        <dbReference type="ARBA" id="ARBA00023002"/>
    </source>
</evidence>
<dbReference type="PANTHER" id="PTHR10742:SF386">
    <property type="entry name" value="LYSINE-SPECIFIC HISTONE DEMETHYLASE 1A"/>
    <property type="match status" value="1"/>
</dbReference>
<feature type="region of interest" description="Disordered" evidence="4">
    <location>
        <begin position="483"/>
        <end position="522"/>
    </location>
</feature>
<dbReference type="Pfam" id="PF09011">
    <property type="entry name" value="HMG_box_2"/>
    <property type="match status" value="1"/>
</dbReference>
<keyword evidence="7" id="KW-0489">Methyltransferase</keyword>
<keyword evidence="7" id="KW-0808">Transferase</keyword>
<dbReference type="SUPFAM" id="SSF51905">
    <property type="entry name" value="FAD/NAD(P)-binding domain"/>
    <property type="match status" value="1"/>
</dbReference>
<dbReference type="InterPro" id="IPR007526">
    <property type="entry name" value="SWIRM"/>
</dbReference>
<keyword evidence="8" id="KW-1185">Reference proteome</keyword>
<feature type="compositionally biased region" description="Basic and acidic residues" evidence="4">
    <location>
        <begin position="988"/>
        <end position="1011"/>
    </location>
</feature>